<dbReference type="SUPFAM" id="SSF81338">
    <property type="entry name" value="Aquaporin-like"/>
    <property type="match status" value="1"/>
</dbReference>
<evidence type="ECO:0000256" key="5">
    <source>
        <dbReference type="ARBA" id="ARBA00023136"/>
    </source>
</evidence>
<feature type="transmembrane region" description="Helical" evidence="7">
    <location>
        <begin position="199"/>
        <end position="219"/>
    </location>
</feature>
<keyword evidence="6" id="KW-0813">Transport</keyword>
<feature type="transmembrane region" description="Helical" evidence="7">
    <location>
        <begin position="80"/>
        <end position="102"/>
    </location>
</feature>
<evidence type="ECO:0000256" key="7">
    <source>
        <dbReference type="SAM" id="Phobius"/>
    </source>
</evidence>
<evidence type="ECO:0000256" key="2">
    <source>
        <dbReference type="ARBA" id="ARBA00006175"/>
    </source>
</evidence>
<keyword evidence="3 6" id="KW-0812">Transmembrane</keyword>
<dbReference type="PANTHER" id="PTHR19139:SF284">
    <property type="entry name" value="AQUAPORIN"/>
    <property type="match status" value="1"/>
</dbReference>
<evidence type="ECO:0000256" key="6">
    <source>
        <dbReference type="RuleBase" id="RU000477"/>
    </source>
</evidence>
<dbReference type="PANTHER" id="PTHR19139">
    <property type="entry name" value="AQUAPORIN TRANSPORTER"/>
    <property type="match status" value="1"/>
</dbReference>
<keyword evidence="9" id="KW-1185">Reference proteome</keyword>
<comment type="subcellular location">
    <subcellularLocation>
        <location evidence="1">Membrane</location>
        <topology evidence="1">Multi-pass membrane protein</topology>
    </subcellularLocation>
</comment>
<dbReference type="PRINTS" id="PR00783">
    <property type="entry name" value="MINTRINSICP"/>
</dbReference>
<sequence>MTEKEEQTELIEQTENDAKVVVEDEKEEVVVAVVESRGKAYDYYWQYGRAHACEFVTAMILVFNVTSVFGYASSDDVLPLVPGLVAGFSIFALLQMFHYVSVAHVSPTVTFGFAITGNFDWRLVPSYVLCQLLGAMTGAALVKYSAGQGEVLGAVVLADLTKAQVVGLFIAEMQTSFILQLATNLVVGNKKWDNPNGAFMIGMCVFTGIMAGHHCGAGQMHPAKVLATAILTGQYAYVWVFWVASAAAAVQTYLIFGTFFAEKENLLCKHLKAVFEFILIKCGVKPHYD</sequence>
<feature type="transmembrane region" description="Helical" evidence="7">
    <location>
        <begin position="55"/>
        <end position="74"/>
    </location>
</feature>
<evidence type="ECO:0000313" key="8">
    <source>
        <dbReference type="EMBL" id="CAG5087990.1"/>
    </source>
</evidence>
<accession>A0ABN7RX06</accession>
<organism evidence="8 9">
    <name type="scientific">Oikopleura dioica</name>
    <name type="common">Tunicate</name>
    <dbReference type="NCBI Taxonomy" id="34765"/>
    <lineage>
        <taxon>Eukaryota</taxon>
        <taxon>Metazoa</taxon>
        <taxon>Chordata</taxon>
        <taxon>Tunicata</taxon>
        <taxon>Appendicularia</taxon>
        <taxon>Copelata</taxon>
        <taxon>Oikopleuridae</taxon>
        <taxon>Oikopleura</taxon>
    </lineage>
</organism>
<name>A0ABN7RX06_OIKDI</name>
<gene>
    <name evidence="8" type="ORF">OKIOD_LOCUS3251</name>
</gene>
<dbReference type="EMBL" id="OU015568">
    <property type="protein sequence ID" value="CAG5087990.1"/>
    <property type="molecule type" value="Genomic_DNA"/>
</dbReference>
<feature type="transmembrane region" description="Helical" evidence="7">
    <location>
        <begin position="239"/>
        <end position="261"/>
    </location>
</feature>
<keyword evidence="5 7" id="KW-0472">Membrane</keyword>
<dbReference type="InterPro" id="IPR000425">
    <property type="entry name" value="MIP"/>
</dbReference>
<evidence type="ECO:0000256" key="4">
    <source>
        <dbReference type="ARBA" id="ARBA00022989"/>
    </source>
</evidence>
<dbReference type="Gene3D" id="1.20.1080.10">
    <property type="entry name" value="Glycerol uptake facilitator protein"/>
    <property type="match status" value="1"/>
</dbReference>
<evidence type="ECO:0000256" key="3">
    <source>
        <dbReference type="ARBA" id="ARBA00022692"/>
    </source>
</evidence>
<proteinExistence type="inferred from homology"/>
<dbReference type="InterPro" id="IPR023271">
    <property type="entry name" value="Aquaporin-like"/>
</dbReference>
<comment type="similarity">
    <text evidence="2 6">Belongs to the MIP/aquaporin (TC 1.A.8) family.</text>
</comment>
<protein>
    <submittedName>
        <fullName evidence="8">Oidioi.mRNA.OKI2018_I69.PAR.g11693.t1.cds</fullName>
    </submittedName>
</protein>
<keyword evidence="4 7" id="KW-1133">Transmembrane helix</keyword>
<dbReference type="Proteomes" id="UP001158576">
    <property type="component" value="Chromosome PAR"/>
</dbReference>
<evidence type="ECO:0000313" key="9">
    <source>
        <dbReference type="Proteomes" id="UP001158576"/>
    </source>
</evidence>
<evidence type="ECO:0000256" key="1">
    <source>
        <dbReference type="ARBA" id="ARBA00004141"/>
    </source>
</evidence>
<reference evidence="8 9" key="1">
    <citation type="submission" date="2021-04" db="EMBL/GenBank/DDBJ databases">
        <authorList>
            <person name="Bliznina A."/>
        </authorList>
    </citation>
    <scope>NUCLEOTIDE SEQUENCE [LARGE SCALE GENOMIC DNA]</scope>
</reference>
<dbReference type="Pfam" id="PF00230">
    <property type="entry name" value="MIP"/>
    <property type="match status" value="1"/>
</dbReference>
<feature type="transmembrane region" description="Helical" evidence="7">
    <location>
        <begin position="123"/>
        <end position="146"/>
    </location>
</feature>
<dbReference type="InterPro" id="IPR034294">
    <property type="entry name" value="Aquaporin_transptr"/>
</dbReference>